<evidence type="ECO:0000313" key="3">
    <source>
        <dbReference type="Proteomes" id="UP000256964"/>
    </source>
</evidence>
<feature type="region of interest" description="Disordered" evidence="1">
    <location>
        <begin position="541"/>
        <end position="562"/>
    </location>
</feature>
<keyword evidence="3" id="KW-1185">Reference proteome</keyword>
<dbReference type="EMBL" id="KZ857420">
    <property type="protein sequence ID" value="RDX47198.1"/>
    <property type="molecule type" value="Genomic_DNA"/>
</dbReference>
<proteinExistence type="predicted"/>
<dbReference type="STRING" id="139420.A0A371D3T3"/>
<evidence type="ECO:0000256" key="1">
    <source>
        <dbReference type="SAM" id="MobiDB-lite"/>
    </source>
</evidence>
<dbReference type="Proteomes" id="UP000256964">
    <property type="component" value="Unassembled WGS sequence"/>
</dbReference>
<dbReference type="AlphaFoldDB" id="A0A371D3T3"/>
<name>A0A371D3T3_9APHY</name>
<gene>
    <name evidence="2" type="ORF">OH76DRAFT_1484812</name>
</gene>
<sequence length="766" mass="87015">MASWVIAHPPWQSLSRLRFRFDALVRPGVMTSKHFLNTPTLSADTETPMMKEIKAYPYPSVSPDSSLFEDPDDAYIHAAGSAAEYATSLPENRSQTDPCYTLHRLVAEGKYEDADRVHAELVEHGVEIRPHPVYHFIARKFLDTHDIPSQARVDAFVKWWSLVPPRSEWDCRRSVGFILTETLRKDAVPDIPLIARFALLAASKGYGSQVSVDVINTLARYAPRSFTIQFLEQFCIAVWKYETSLPASQESPQRVAKDLIEVQFRAWYSSVVGAFAAAGEFAPAMAALRIACKRNIFVSQETYVYLLRRLELANEKEHVRALEALWEEQTRAIGLEIPTTPQAAEAMKITVPAHDDIATLAMSVKQLKGAYRSHTPVSARNLAAVLDALLSAGRSSIATRIRTLAYHSGDSAISTWALAEMIYYQRFGHKSLSAFLSVFEDHFYLVGVPSIIFDPVLVTEFRLRKPSVKGPKGDLHLLGPHPTLRRRLQPSLHHTYMLWRTVAHGVRRPATLVRLYRSFIEQVVASRRIYPSAVLLPPLLTPKRGSPRPAPTPPEANSHGLRPIPPHSSYDVRFFNIFIAMFGRFQFWPYLTRTIIDLHRLGFQRDHYTQNAFMQQLRFPKDMKSAHRLLSYWEDRVDRACKELEDAHWKDESAEPSMEPIMDKPDPKVIKGRTLTFFYLASIRRLTLDGRVDDAREVVARFLKAVPGTKSQRRAQRAIKVALEETLTETFTVDSVAYDGPSLYENPELDVQLGAAPLDRQESRMR</sequence>
<evidence type="ECO:0000313" key="2">
    <source>
        <dbReference type="EMBL" id="RDX47198.1"/>
    </source>
</evidence>
<protein>
    <submittedName>
        <fullName evidence="2">Uncharacterized protein</fullName>
    </submittedName>
</protein>
<organism evidence="2 3">
    <name type="scientific">Lentinus brumalis</name>
    <dbReference type="NCBI Taxonomy" id="2498619"/>
    <lineage>
        <taxon>Eukaryota</taxon>
        <taxon>Fungi</taxon>
        <taxon>Dikarya</taxon>
        <taxon>Basidiomycota</taxon>
        <taxon>Agaricomycotina</taxon>
        <taxon>Agaricomycetes</taxon>
        <taxon>Polyporales</taxon>
        <taxon>Polyporaceae</taxon>
        <taxon>Lentinus</taxon>
    </lineage>
</organism>
<accession>A0A371D3T3</accession>
<reference evidence="2 3" key="1">
    <citation type="journal article" date="2018" name="Biotechnol. Biofuels">
        <title>Integrative visual omics of the white-rot fungus Polyporus brumalis exposes the biotechnological potential of its oxidative enzymes for delignifying raw plant biomass.</title>
        <authorList>
            <person name="Miyauchi S."/>
            <person name="Rancon A."/>
            <person name="Drula E."/>
            <person name="Hage H."/>
            <person name="Chaduli D."/>
            <person name="Favel A."/>
            <person name="Grisel S."/>
            <person name="Henrissat B."/>
            <person name="Herpoel-Gimbert I."/>
            <person name="Ruiz-Duenas F.J."/>
            <person name="Chevret D."/>
            <person name="Hainaut M."/>
            <person name="Lin J."/>
            <person name="Wang M."/>
            <person name="Pangilinan J."/>
            <person name="Lipzen A."/>
            <person name="Lesage-Meessen L."/>
            <person name="Navarro D."/>
            <person name="Riley R."/>
            <person name="Grigoriev I.V."/>
            <person name="Zhou S."/>
            <person name="Raouche S."/>
            <person name="Rosso M.N."/>
        </authorList>
    </citation>
    <scope>NUCLEOTIDE SEQUENCE [LARGE SCALE GENOMIC DNA]</scope>
    <source>
        <strain evidence="2 3">BRFM 1820</strain>
    </source>
</reference>
<dbReference type="OrthoDB" id="185373at2759"/>